<feature type="compositionally biased region" description="Low complexity" evidence="1">
    <location>
        <begin position="110"/>
        <end position="119"/>
    </location>
</feature>
<dbReference type="Pfam" id="PF00536">
    <property type="entry name" value="SAM_1"/>
    <property type="match status" value="1"/>
</dbReference>
<dbReference type="STRING" id="105231.A0A0U9HRR5"/>
<reference evidence="3 4" key="1">
    <citation type="journal article" date="2014" name="Nat. Commun.">
        <title>Klebsormidium flaccidum genome reveals primary factors for plant terrestrial adaptation.</title>
        <authorList>
            <person name="Hori K."/>
            <person name="Maruyama F."/>
            <person name="Fujisawa T."/>
            <person name="Togashi T."/>
            <person name="Yamamoto N."/>
            <person name="Seo M."/>
            <person name="Sato S."/>
            <person name="Yamada T."/>
            <person name="Mori H."/>
            <person name="Tajima N."/>
            <person name="Moriyama T."/>
            <person name="Ikeuchi M."/>
            <person name="Watanabe M."/>
            <person name="Wada H."/>
            <person name="Kobayashi K."/>
            <person name="Saito M."/>
            <person name="Masuda T."/>
            <person name="Sasaki-Sekimoto Y."/>
            <person name="Mashiguchi K."/>
            <person name="Awai K."/>
            <person name="Shimojima M."/>
            <person name="Masuda S."/>
            <person name="Iwai M."/>
            <person name="Nobusawa T."/>
            <person name="Narise T."/>
            <person name="Kondo S."/>
            <person name="Saito H."/>
            <person name="Sato R."/>
            <person name="Murakawa M."/>
            <person name="Ihara Y."/>
            <person name="Oshima-Yamada Y."/>
            <person name="Ohtaka K."/>
            <person name="Satoh M."/>
            <person name="Sonobe K."/>
            <person name="Ishii M."/>
            <person name="Ohtani R."/>
            <person name="Kanamori-Sato M."/>
            <person name="Honoki R."/>
            <person name="Miyazaki D."/>
            <person name="Mochizuki H."/>
            <person name="Umetsu J."/>
            <person name="Higashi K."/>
            <person name="Shibata D."/>
            <person name="Kamiya Y."/>
            <person name="Sato N."/>
            <person name="Nakamura Y."/>
            <person name="Tabata S."/>
            <person name="Ida S."/>
            <person name="Kurokawa K."/>
            <person name="Ohta H."/>
        </authorList>
    </citation>
    <scope>NUCLEOTIDE SEQUENCE [LARGE SCALE GENOMIC DNA]</scope>
    <source>
        <strain evidence="3 4">NIES-2285</strain>
    </source>
</reference>
<name>A0A0U9HRR5_KLENI</name>
<evidence type="ECO:0000259" key="2">
    <source>
        <dbReference type="PROSITE" id="PS50105"/>
    </source>
</evidence>
<dbReference type="InterPro" id="IPR001660">
    <property type="entry name" value="SAM"/>
</dbReference>
<organism evidence="3 4">
    <name type="scientific">Klebsormidium nitens</name>
    <name type="common">Green alga</name>
    <name type="synonym">Ulothrix nitens</name>
    <dbReference type="NCBI Taxonomy" id="105231"/>
    <lineage>
        <taxon>Eukaryota</taxon>
        <taxon>Viridiplantae</taxon>
        <taxon>Streptophyta</taxon>
        <taxon>Klebsormidiophyceae</taxon>
        <taxon>Klebsormidiales</taxon>
        <taxon>Klebsormidiaceae</taxon>
        <taxon>Klebsormidium</taxon>
    </lineage>
</organism>
<keyword evidence="4" id="KW-1185">Reference proteome</keyword>
<feature type="region of interest" description="Disordered" evidence="1">
    <location>
        <begin position="1"/>
        <end position="20"/>
    </location>
</feature>
<accession>A0A0U9HRR5</accession>
<gene>
    <name evidence="3" type="ORF">KFL_000960070</name>
</gene>
<feature type="domain" description="SAM" evidence="2">
    <location>
        <begin position="217"/>
        <end position="260"/>
    </location>
</feature>
<protein>
    <recommendedName>
        <fullName evidence="2">SAM domain-containing protein</fullName>
    </recommendedName>
</protein>
<feature type="compositionally biased region" description="Polar residues" evidence="1">
    <location>
        <begin position="56"/>
        <end position="67"/>
    </location>
</feature>
<feature type="region of interest" description="Disordered" evidence="1">
    <location>
        <begin position="493"/>
        <end position="527"/>
    </location>
</feature>
<dbReference type="SMART" id="SM00454">
    <property type="entry name" value="SAM"/>
    <property type="match status" value="1"/>
</dbReference>
<dbReference type="InterPro" id="IPR013761">
    <property type="entry name" value="SAM/pointed_sf"/>
</dbReference>
<evidence type="ECO:0000256" key="1">
    <source>
        <dbReference type="SAM" id="MobiDB-lite"/>
    </source>
</evidence>
<feature type="compositionally biased region" description="Low complexity" evidence="1">
    <location>
        <begin position="41"/>
        <end position="55"/>
    </location>
</feature>
<proteinExistence type="predicted"/>
<dbReference type="Gene3D" id="1.10.150.50">
    <property type="entry name" value="Transcription Factor, Ets-1"/>
    <property type="match status" value="1"/>
</dbReference>
<feature type="region of interest" description="Disordered" evidence="1">
    <location>
        <begin position="34"/>
        <end position="79"/>
    </location>
</feature>
<sequence>MGCASSREASGEPIKQISGPIAVVKQTPTFKAVQHEHADVTADSARAAAGSVRSSPEASGSDDTVSIHTKEYAGQDAGVKKPLSAPLTVEITPAGEDVTAVRDPRKGYSGLLPGGELPPLQTPPTGRPLRRPTRSLSLEPTKASQLEGDALRAAIERPSGALFSAMPPSLAVGKCGTVSFSNPLKGELAGNRITFENPQARRTSLSGNEGSPRVSAKTQSYVASWLAALNLSQYAAAFELAGYDESDTLANLSPADLTQIETFAGISILPGHKKRLVLASARPVSANQSAPVSPYLTRTPEAARLMSRSPDTDTCGELDTLSSRATESLTSSPASVLPTLVLPRSLLEARKGGHLARTHLPEGSPAHPSFEGEDRRSSWGGAQESGLRGGGSGEHVLVEGERFKRGPQRRTLRNARRSPRHIIRLKAGGPWGADSASETEGVKGRGLTFQNVAAMEGSPMSVERRAELRQLKAQLQAKVEELRLAQTKDNYAALSPQPLTSSAESRLQKLDSAIRRQDPAQVAATTT</sequence>
<dbReference type="OrthoDB" id="548475at2759"/>
<dbReference type="AlphaFoldDB" id="A0A0U9HRR5"/>
<evidence type="ECO:0000313" key="4">
    <source>
        <dbReference type="Proteomes" id="UP000054558"/>
    </source>
</evidence>
<feature type="region of interest" description="Disordered" evidence="1">
    <location>
        <begin position="95"/>
        <end position="138"/>
    </location>
</feature>
<dbReference type="EMBL" id="DF237045">
    <property type="protein sequence ID" value="GAQ81956.1"/>
    <property type="molecule type" value="Genomic_DNA"/>
</dbReference>
<evidence type="ECO:0000313" key="3">
    <source>
        <dbReference type="EMBL" id="GAQ81956.1"/>
    </source>
</evidence>
<dbReference type="SUPFAM" id="SSF47769">
    <property type="entry name" value="SAM/Pointed domain"/>
    <property type="match status" value="1"/>
</dbReference>
<dbReference type="Proteomes" id="UP000054558">
    <property type="component" value="Unassembled WGS sequence"/>
</dbReference>
<feature type="region of interest" description="Disordered" evidence="1">
    <location>
        <begin position="356"/>
        <end position="398"/>
    </location>
</feature>
<feature type="compositionally biased region" description="Basic and acidic residues" evidence="1">
    <location>
        <begin position="506"/>
        <end position="518"/>
    </location>
</feature>
<dbReference type="PROSITE" id="PS50105">
    <property type="entry name" value="SAM_DOMAIN"/>
    <property type="match status" value="1"/>
</dbReference>